<dbReference type="RefSeq" id="WP_215194349.1">
    <property type="nucleotide sequence ID" value="NZ_JAHHDY010000029.1"/>
</dbReference>
<sequence>MQTTPISPAIRALFLFLSQNYEGLQNAALVLGGGMALRRVQHLLDHLSSTHDLTRRARHDLIALRELFTLEYVGDPERLETALFAEIDPTDPMVEHICWLTDQLEDHMRAIDAAADLPVFELDMAAW</sequence>
<reference evidence="1 2" key="1">
    <citation type="submission" date="2021-05" db="EMBL/GenBank/DDBJ databases">
        <title>Draft genomes of marine bacteria isolated from model chitin particles.</title>
        <authorList>
            <person name="Datta M.S."/>
            <person name="Schwartzman J.A."/>
            <person name="Cordero O."/>
        </authorList>
    </citation>
    <scope>NUCLEOTIDE SEQUENCE [LARGE SCALE GENOMIC DNA]</scope>
    <source>
        <strain evidence="1 2">4E07</strain>
    </source>
</reference>
<comment type="caution">
    <text evidence="1">The sequence shown here is derived from an EMBL/GenBank/DDBJ whole genome shotgun (WGS) entry which is preliminary data.</text>
</comment>
<name>A0ABS5WYH5_9RHOB</name>
<evidence type="ECO:0000313" key="1">
    <source>
        <dbReference type="EMBL" id="MBT3143746.1"/>
    </source>
</evidence>
<accession>A0ABS5WYH5</accession>
<keyword evidence="2" id="KW-1185">Reference proteome</keyword>
<dbReference type="EMBL" id="JAHHDY010000029">
    <property type="protein sequence ID" value="MBT3143746.1"/>
    <property type="molecule type" value="Genomic_DNA"/>
</dbReference>
<feature type="non-terminal residue" evidence="1">
    <location>
        <position position="127"/>
    </location>
</feature>
<proteinExistence type="predicted"/>
<protein>
    <recommendedName>
        <fullName evidence="3">HEPN domain-containing protein</fullName>
    </recommendedName>
</protein>
<evidence type="ECO:0000313" key="2">
    <source>
        <dbReference type="Proteomes" id="UP000763802"/>
    </source>
</evidence>
<gene>
    <name evidence="1" type="ORF">KL867_22065</name>
</gene>
<organism evidence="1 2">
    <name type="scientific">Falsiruegeria litorea</name>
    <dbReference type="NCBI Taxonomy" id="1280831"/>
    <lineage>
        <taxon>Bacteria</taxon>
        <taxon>Pseudomonadati</taxon>
        <taxon>Pseudomonadota</taxon>
        <taxon>Alphaproteobacteria</taxon>
        <taxon>Rhodobacterales</taxon>
        <taxon>Roseobacteraceae</taxon>
        <taxon>Falsiruegeria</taxon>
    </lineage>
</organism>
<evidence type="ECO:0008006" key="3">
    <source>
        <dbReference type="Google" id="ProtNLM"/>
    </source>
</evidence>
<dbReference type="Proteomes" id="UP000763802">
    <property type="component" value="Unassembled WGS sequence"/>
</dbReference>